<gene>
    <name evidence="1" type="ORF">I302_103705</name>
</gene>
<dbReference type="KEGG" id="kbi:90824372"/>
<name>A0AAJ8K685_9TREE</name>
<dbReference type="AlphaFoldDB" id="A0AAJ8K685"/>
<dbReference type="Proteomes" id="UP000092730">
    <property type="component" value="Chromosome 2"/>
</dbReference>
<evidence type="ECO:0000313" key="2">
    <source>
        <dbReference type="Proteomes" id="UP000092730"/>
    </source>
</evidence>
<protein>
    <submittedName>
        <fullName evidence="1">Uncharacterized protein</fullName>
    </submittedName>
</protein>
<reference evidence="1" key="1">
    <citation type="submission" date="2013-07" db="EMBL/GenBank/DDBJ databases">
        <authorList>
            <consortium name="The Broad Institute Genome Sequencing Platform"/>
            <person name="Cuomo C."/>
            <person name="Litvintseva A."/>
            <person name="Chen Y."/>
            <person name="Heitman J."/>
            <person name="Sun S."/>
            <person name="Springer D."/>
            <person name="Dromer F."/>
            <person name="Young S.K."/>
            <person name="Zeng Q."/>
            <person name="Gargeya S."/>
            <person name="Fitzgerald M."/>
            <person name="Abouelleil A."/>
            <person name="Alvarado L."/>
            <person name="Berlin A.M."/>
            <person name="Chapman S.B."/>
            <person name="Dewar J."/>
            <person name="Goldberg J."/>
            <person name="Griggs A."/>
            <person name="Gujja S."/>
            <person name="Hansen M."/>
            <person name="Howarth C."/>
            <person name="Imamovic A."/>
            <person name="Larimer J."/>
            <person name="McCowan C."/>
            <person name="Murphy C."/>
            <person name="Pearson M."/>
            <person name="Priest M."/>
            <person name="Roberts A."/>
            <person name="Saif S."/>
            <person name="Shea T."/>
            <person name="Sykes S."/>
            <person name="Wortman J."/>
            <person name="Nusbaum C."/>
            <person name="Birren B."/>
        </authorList>
    </citation>
    <scope>NUCLEOTIDE SEQUENCE</scope>
    <source>
        <strain evidence="1">CBS 10118</strain>
    </source>
</reference>
<proteinExistence type="predicted"/>
<dbReference type="EMBL" id="CP144542">
    <property type="protein sequence ID" value="WVW81710.1"/>
    <property type="molecule type" value="Genomic_DNA"/>
</dbReference>
<dbReference type="RefSeq" id="XP_065725794.1">
    <property type="nucleotide sequence ID" value="XM_065869722.1"/>
</dbReference>
<organism evidence="1 2">
    <name type="scientific">Kwoniella bestiolae CBS 10118</name>
    <dbReference type="NCBI Taxonomy" id="1296100"/>
    <lineage>
        <taxon>Eukaryota</taxon>
        <taxon>Fungi</taxon>
        <taxon>Dikarya</taxon>
        <taxon>Basidiomycota</taxon>
        <taxon>Agaricomycotina</taxon>
        <taxon>Tremellomycetes</taxon>
        <taxon>Tremellales</taxon>
        <taxon>Cryptococcaceae</taxon>
        <taxon>Kwoniella</taxon>
    </lineage>
</organism>
<dbReference type="GeneID" id="90824372"/>
<accession>A0AAJ8K685</accession>
<reference evidence="1" key="2">
    <citation type="submission" date="2024-02" db="EMBL/GenBank/DDBJ databases">
        <title>Comparative genomics of Cryptococcus and Kwoniella reveals pathogenesis evolution and contrasting modes of karyotype evolution via chromosome fusion or intercentromeric recombination.</title>
        <authorList>
            <person name="Coelho M.A."/>
            <person name="David-Palma M."/>
            <person name="Shea T."/>
            <person name="Bowers K."/>
            <person name="McGinley-Smith S."/>
            <person name="Mohammad A.W."/>
            <person name="Gnirke A."/>
            <person name="Yurkov A.M."/>
            <person name="Nowrousian M."/>
            <person name="Sun S."/>
            <person name="Cuomo C.A."/>
            <person name="Heitman J."/>
        </authorList>
    </citation>
    <scope>NUCLEOTIDE SEQUENCE</scope>
    <source>
        <strain evidence="1">CBS 10118</strain>
    </source>
</reference>
<evidence type="ECO:0000313" key="1">
    <source>
        <dbReference type="EMBL" id="WVW81710.1"/>
    </source>
</evidence>
<sequence length="70" mass="7613">MLQLYYNKNTPGIWYVYYDVVETGSLGHGATIGAQSGETFIQYAYNQPGSVTQGMRLAIDTNCQGSITVG</sequence>
<keyword evidence="2" id="KW-1185">Reference proteome</keyword>